<dbReference type="HOGENOM" id="CLU_171966_0_0_1"/>
<accession>W9PLQ1</accession>
<evidence type="ECO:0000313" key="1">
    <source>
        <dbReference type="EMBL" id="EXA46159.1"/>
    </source>
</evidence>
<proteinExistence type="predicted"/>
<reference evidence="1" key="2">
    <citation type="submission" date="2012-05" db="EMBL/GenBank/DDBJ databases">
        <title>Annotation of the Genome Sequence of Fusarium oxysporum HDV247.</title>
        <authorList>
            <consortium name="The Broad Institute Genomics Platform"/>
            <person name="Ma L.-J."/>
            <person name="Corby-Kistler H."/>
            <person name="Broz K."/>
            <person name="Gale L.R."/>
            <person name="Jonkers W."/>
            <person name="O'Donnell K."/>
            <person name="Ploetz R."/>
            <person name="Steinberg C."/>
            <person name="Schwartz D.C."/>
            <person name="VanEtten H."/>
            <person name="Zhou S."/>
            <person name="Young S.K."/>
            <person name="Zeng Q."/>
            <person name="Gargeya S."/>
            <person name="Fitzgerald M."/>
            <person name="Abouelleil A."/>
            <person name="Alvarado L."/>
            <person name="Chapman S.B."/>
            <person name="Gainer-Dewar J."/>
            <person name="Goldberg J."/>
            <person name="Griggs A."/>
            <person name="Gujja S."/>
            <person name="Hansen M."/>
            <person name="Howarth C."/>
            <person name="Imamovic A."/>
            <person name="Ireland A."/>
            <person name="Larimer J."/>
            <person name="McCowan C."/>
            <person name="Murphy C."/>
            <person name="Pearson M."/>
            <person name="Poon T.W."/>
            <person name="Priest M."/>
            <person name="Roberts A."/>
            <person name="Saif S."/>
            <person name="Shea T."/>
            <person name="Sykes S."/>
            <person name="Wortman J."/>
            <person name="Nusbaum C."/>
            <person name="Birren B."/>
        </authorList>
    </citation>
    <scope>NUCLEOTIDE SEQUENCE</scope>
    <source>
        <strain evidence="1">HDV247</strain>
    </source>
</reference>
<dbReference type="Proteomes" id="UP000030751">
    <property type="component" value="Unassembled WGS sequence"/>
</dbReference>
<sequence length="112" mass="12208">MPTLAFTLSPCLQSCSIILPGSSESLRNSQWLLRSCIMTALDVNVGSRSSFFSVWTSISNTDVLTQRFKAAQLVETGYSVDLLRVGIFVVPDSSVEPGLLRDAKGQVSQHNE</sequence>
<dbReference type="EMBL" id="JH650971">
    <property type="protein sequence ID" value="EXA46159.1"/>
    <property type="molecule type" value="Genomic_DNA"/>
</dbReference>
<name>W9PLQ1_FUSOX</name>
<protein>
    <submittedName>
        <fullName evidence="1">Uncharacterized protein</fullName>
    </submittedName>
</protein>
<gene>
    <name evidence="1" type="ORF">FOVG_06907</name>
</gene>
<organism evidence="1">
    <name type="scientific">Fusarium oxysporum f. sp. pisi HDV247</name>
    <dbReference type="NCBI Taxonomy" id="1080344"/>
    <lineage>
        <taxon>Eukaryota</taxon>
        <taxon>Fungi</taxon>
        <taxon>Dikarya</taxon>
        <taxon>Ascomycota</taxon>
        <taxon>Pezizomycotina</taxon>
        <taxon>Sordariomycetes</taxon>
        <taxon>Hypocreomycetidae</taxon>
        <taxon>Hypocreales</taxon>
        <taxon>Nectriaceae</taxon>
        <taxon>Fusarium</taxon>
        <taxon>Fusarium oxysporum species complex</taxon>
    </lineage>
</organism>
<reference evidence="1" key="1">
    <citation type="submission" date="2011-10" db="EMBL/GenBank/DDBJ databases">
        <title>The Genome Sequence of Fusarium oxysporum HDV247.</title>
        <authorList>
            <consortium name="The Broad Institute Genome Sequencing Platform"/>
            <person name="Ma L.-J."/>
            <person name="Gale L.R."/>
            <person name="Schwartz D.C."/>
            <person name="Zhou S."/>
            <person name="Corby-Kistler H."/>
            <person name="Young S.K."/>
            <person name="Zeng Q."/>
            <person name="Gargeya S."/>
            <person name="Fitzgerald M."/>
            <person name="Haas B."/>
            <person name="Abouelleil A."/>
            <person name="Alvarado L."/>
            <person name="Arachchi H.M."/>
            <person name="Berlin A."/>
            <person name="Brown A."/>
            <person name="Chapman S.B."/>
            <person name="Chen Z."/>
            <person name="Dunbar C."/>
            <person name="Freedman E."/>
            <person name="Gearin G."/>
            <person name="Goldberg J."/>
            <person name="Griggs A."/>
            <person name="Gujja S."/>
            <person name="Heiman D."/>
            <person name="Howarth C."/>
            <person name="Larson L."/>
            <person name="Lui A."/>
            <person name="MacDonald P.J.P."/>
            <person name="Montmayeur A."/>
            <person name="Murphy C."/>
            <person name="Neiman D."/>
            <person name="Pearson M."/>
            <person name="Priest M."/>
            <person name="Roberts A."/>
            <person name="Saif S."/>
            <person name="Shea T."/>
            <person name="Shenoy N."/>
            <person name="Sisk P."/>
            <person name="Stolte C."/>
            <person name="Sykes S."/>
            <person name="Wortman J."/>
            <person name="Nusbaum C."/>
            <person name="Birren B."/>
        </authorList>
    </citation>
    <scope>NUCLEOTIDE SEQUENCE [LARGE SCALE GENOMIC DNA]</scope>
    <source>
        <strain evidence="1">HDV247</strain>
    </source>
</reference>
<dbReference type="AlphaFoldDB" id="W9PLQ1"/>